<evidence type="ECO:0000256" key="2">
    <source>
        <dbReference type="ARBA" id="ARBA00022475"/>
    </source>
</evidence>
<comment type="catalytic activity">
    <reaction evidence="9 10">
        <text>Release of signal peptides from bacterial membrane prolipoproteins. Hydrolyzes -Xaa-Yaa-Zaa-|-(S,diacylglyceryl)Cys-, in which Xaa is hydrophobic (preferably Leu), and Yaa (Ala or Ser) and Zaa (Gly or Ala) have small, neutral side chains.</text>
        <dbReference type="EC" id="3.4.23.36"/>
    </reaction>
</comment>
<dbReference type="Proteomes" id="UP001431449">
    <property type="component" value="Unassembled WGS sequence"/>
</dbReference>
<keyword evidence="3 9" id="KW-0645">Protease</keyword>
<feature type="transmembrane region" description="Helical" evidence="9">
    <location>
        <begin position="95"/>
        <end position="113"/>
    </location>
</feature>
<protein>
    <recommendedName>
        <fullName evidence="9">Lipoprotein signal peptidase</fullName>
        <ecNumber evidence="9">3.4.23.36</ecNumber>
    </recommendedName>
    <alternativeName>
        <fullName evidence="9">Prolipoprotein signal peptidase</fullName>
    </alternativeName>
    <alternativeName>
        <fullName evidence="9">Signal peptidase II</fullName>
        <shortName evidence="9">SPase II</shortName>
    </alternativeName>
</protein>
<reference evidence="12" key="1">
    <citation type="submission" date="2022-04" db="EMBL/GenBank/DDBJ databases">
        <title>Lysobacter sp. CAU 1642 isolated from sea sand.</title>
        <authorList>
            <person name="Kim W."/>
        </authorList>
    </citation>
    <scope>NUCLEOTIDE SEQUENCE</scope>
    <source>
        <strain evidence="12">CAU 1642</strain>
    </source>
</reference>
<comment type="pathway">
    <text evidence="9">Protein modification; lipoprotein biosynthesis (signal peptide cleavage).</text>
</comment>
<name>A0ABT0GFS0_9GAMM</name>
<dbReference type="InterPro" id="IPR001872">
    <property type="entry name" value="Peptidase_A8"/>
</dbReference>
<evidence type="ECO:0000256" key="9">
    <source>
        <dbReference type="HAMAP-Rule" id="MF_00161"/>
    </source>
</evidence>
<keyword evidence="5 9" id="KW-0064">Aspartyl protease</keyword>
<dbReference type="EMBL" id="JALNMH010000004">
    <property type="protein sequence ID" value="MCK7593207.1"/>
    <property type="molecule type" value="Genomic_DNA"/>
</dbReference>
<keyword evidence="6 9" id="KW-0378">Hydrolase</keyword>
<dbReference type="Pfam" id="PF01252">
    <property type="entry name" value="Peptidase_A8"/>
    <property type="match status" value="1"/>
</dbReference>
<comment type="caution">
    <text evidence="12">The sequence shown here is derived from an EMBL/GenBank/DDBJ whole genome shotgun (WGS) entry which is preliminary data.</text>
</comment>
<feature type="active site" evidence="9">
    <location>
        <position position="141"/>
    </location>
</feature>
<dbReference type="NCBIfam" id="TIGR00077">
    <property type="entry name" value="lspA"/>
    <property type="match status" value="1"/>
</dbReference>
<dbReference type="RefSeq" id="WP_248206437.1">
    <property type="nucleotide sequence ID" value="NZ_JALNMH010000004.1"/>
</dbReference>
<keyword evidence="7 9" id="KW-1133">Transmembrane helix</keyword>
<accession>A0ABT0GFS0</accession>
<dbReference type="PANTHER" id="PTHR33695:SF1">
    <property type="entry name" value="LIPOPROTEIN SIGNAL PEPTIDASE"/>
    <property type="match status" value="1"/>
</dbReference>
<feature type="transmembrane region" description="Helical" evidence="9">
    <location>
        <begin position="70"/>
        <end position="88"/>
    </location>
</feature>
<dbReference type="EC" id="3.4.23.36" evidence="9"/>
<evidence type="ECO:0000256" key="1">
    <source>
        <dbReference type="ARBA" id="ARBA00006139"/>
    </source>
</evidence>
<evidence type="ECO:0000256" key="6">
    <source>
        <dbReference type="ARBA" id="ARBA00022801"/>
    </source>
</evidence>
<sequence>MTRPRPSAAIWLLLSAVVLILDLWTKQLALDHLTYGEPVVFIEGLWSWTLAYNTGAAFSFLADADGWQRWFFAALAIGISGLLTFWLLRTPRGDWRNALPFALIIGGALGNLVDRVRFGYVVDFIDWHWQGHHWPAFNIADSAIVVGAIALIVLGFGHRPKEN</sequence>
<comment type="function">
    <text evidence="9 10">This protein specifically catalyzes the removal of signal peptides from prolipoproteins.</text>
</comment>
<evidence type="ECO:0000256" key="10">
    <source>
        <dbReference type="RuleBase" id="RU000594"/>
    </source>
</evidence>
<gene>
    <name evidence="9 12" type="primary">lspA</name>
    <name evidence="12" type="ORF">M0G41_05925</name>
</gene>
<dbReference type="PROSITE" id="PS00855">
    <property type="entry name" value="SPASE_II"/>
    <property type="match status" value="1"/>
</dbReference>
<keyword evidence="13" id="KW-1185">Reference proteome</keyword>
<evidence type="ECO:0000256" key="11">
    <source>
        <dbReference type="RuleBase" id="RU004181"/>
    </source>
</evidence>
<organism evidence="12 13">
    <name type="scientific">Pseudomarimonas salicorniae</name>
    <dbReference type="NCBI Taxonomy" id="2933270"/>
    <lineage>
        <taxon>Bacteria</taxon>
        <taxon>Pseudomonadati</taxon>
        <taxon>Pseudomonadota</taxon>
        <taxon>Gammaproteobacteria</taxon>
        <taxon>Lysobacterales</taxon>
        <taxon>Lysobacteraceae</taxon>
        <taxon>Pseudomarimonas</taxon>
    </lineage>
</organism>
<comment type="caution">
    <text evidence="9">Lacks conserved residue(s) required for the propagation of feature annotation.</text>
</comment>
<keyword evidence="4 9" id="KW-0812">Transmembrane</keyword>
<feature type="transmembrane region" description="Helical" evidence="9">
    <location>
        <begin position="133"/>
        <end position="157"/>
    </location>
</feature>
<dbReference type="PANTHER" id="PTHR33695">
    <property type="entry name" value="LIPOPROTEIN SIGNAL PEPTIDASE"/>
    <property type="match status" value="1"/>
</dbReference>
<keyword evidence="2 9" id="KW-1003">Cell membrane</keyword>
<feature type="active site" evidence="9">
    <location>
        <position position="123"/>
    </location>
</feature>
<dbReference type="GO" id="GO:0004190">
    <property type="term" value="F:aspartic-type endopeptidase activity"/>
    <property type="evidence" value="ECO:0007669"/>
    <property type="project" value="UniProtKB-EC"/>
</dbReference>
<keyword evidence="8 9" id="KW-0472">Membrane</keyword>
<comment type="similarity">
    <text evidence="1 9 11">Belongs to the peptidase A8 family.</text>
</comment>
<evidence type="ECO:0000256" key="3">
    <source>
        <dbReference type="ARBA" id="ARBA00022670"/>
    </source>
</evidence>
<evidence type="ECO:0000313" key="13">
    <source>
        <dbReference type="Proteomes" id="UP001431449"/>
    </source>
</evidence>
<proteinExistence type="inferred from homology"/>
<evidence type="ECO:0000313" key="12">
    <source>
        <dbReference type="EMBL" id="MCK7593207.1"/>
    </source>
</evidence>
<dbReference type="PRINTS" id="PR00781">
    <property type="entry name" value="LIPOSIGPTASE"/>
</dbReference>
<comment type="subcellular location">
    <subcellularLocation>
        <location evidence="9">Cell membrane</location>
        <topology evidence="9">Multi-pass membrane protein</topology>
    </subcellularLocation>
</comment>
<evidence type="ECO:0000256" key="7">
    <source>
        <dbReference type="ARBA" id="ARBA00022989"/>
    </source>
</evidence>
<evidence type="ECO:0000256" key="5">
    <source>
        <dbReference type="ARBA" id="ARBA00022750"/>
    </source>
</evidence>
<dbReference type="HAMAP" id="MF_00161">
    <property type="entry name" value="LspA"/>
    <property type="match status" value="1"/>
</dbReference>
<evidence type="ECO:0000256" key="4">
    <source>
        <dbReference type="ARBA" id="ARBA00022692"/>
    </source>
</evidence>
<evidence type="ECO:0000256" key="8">
    <source>
        <dbReference type="ARBA" id="ARBA00023136"/>
    </source>
</evidence>